<name>A0ABU3GVF6_9SPHI</name>
<evidence type="ECO:0000313" key="3">
    <source>
        <dbReference type="Proteomes" id="UP001258315"/>
    </source>
</evidence>
<proteinExistence type="predicted"/>
<accession>A0ABU3GVF6</accession>
<feature type="transmembrane region" description="Helical" evidence="1">
    <location>
        <begin position="18"/>
        <end position="39"/>
    </location>
</feature>
<comment type="caution">
    <text evidence="2">The sequence shown here is derived from an EMBL/GenBank/DDBJ whole genome shotgun (WGS) entry which is preliminary data.</text>
</comment>
<keyword evidence="3" id="KW-1185">Reference proteome</keyword>
<organism evidence="2 3">
    <name type="scientific">Mucilaginibacter terrae</name>
    <dbReference type="NCBI Taxonomy" id="1955052"/>
    <lineage>
        <taxon>Bacteria</taxon>
        <taxon>Pseudomonadati</taxon>
        <taxon>Bacteroidota</taxon>
        <taxon>Sphingobacteriia</taxon>
        <taxon>Sphingobacteriales</taxon>
        <taxon>Sphingobacteriaceae</taxon>
        <taxon>Mucilaginibacter</taxon>
    </lineage>
</organism>
<dbReference type="RefSeq" id="WP_311951033.1">
    <property type="nucleotide sequence ID" value="NZ_JAVLVU010000001.1"/>
</dbReference>
<reference evidence="3" key="1">
    <citation type="submission" date="2023-07" db="EMBL/GenBank/DDBJ databases">
        <title>Functional and genomic diversity of the sorghum phyllosphere microbiome.</title>
        <authorList>
            <person name="Shade A."/>
        </authorList>
    </citation>
    <scope>NUCLEOTIDE SEQUENCE [LARGE SCALE GENOMIC DNA]</scope>
    <source>
        <strain evidence="3">SORGH_AS_0422</strain>
    </source>
</reference>
<keyword evidence="1" id="KW-1133">Transmembrane helix</keyword>
<evidence type="ECO:0000313" key="2">
    <source>
        <dbReference type="EMBL" id="MDT3403748.1"/>
    </source>
</evidence>
<dbReference type="Pfam" id="PF07963">
    <property type="entry name" value="N_methyl"/>
    <property type="match status" value="1"/>
</dbReference>
<keyword evidence="1" id="KW-0812">Transmembrane</keyword>
<dbReference type="EMBL" id="JAVLVU010000001">
    <property type="protein sequence ID" value="MDT3403748.1"/>
    <property type="molecule type" value="Genomic_DNA"/>
</dbReference>
<dbReference type="InterPro" id="IPR012902">
    <property type="entry name" value="N_methyl_site"/>
</dbReference>
<evidence type="ECO:0000256" key="1">
    <source>
        <dbReference type="SAM" id="Phobius"/>
    </source>
</evidence>
<gene>
    <name evidence="2" type="ORF">QE417_002820</name>
</gene>
<dbReference type="Proteomes" id="UP001258315">
    <property type="component" value="Unassembled WGS sequence"/>
</dbReference>
<protein>
    <submittedName>
        <fullName evidence="2">Tfp pilus assembly protein PilV</fullName>
    </submittedName>
</protein>
<sequence>MAQLKWKHKFDGSTVVEVIVAMVIIMIVLGLGLTIYSNVMRQSIPARQIRARMIVKKVFMSAQLQPEVTNEQSFGSWHARYEASPYRHNEKLLEVQVVVSDENGNRITESRQLVINKQSK</sequence>
<keyword evidence="1" id="KW-0472">Membrane</keyword>